<dbReference type="EMBL" id="OZ034819">
    <property type="protein sequence ID" value="CAL1393749.1"/>
    <property type="molecule type" value="Genomic_DNA"/>
</dbReference>
<dbReference type="Proteomes" id="UP001497516">
    <property type="component" value="Chromosome 6"/>
</dbReference>
<dbReference type="AlphaFoldDB" id="A0AAV2F6B9"/>
<gene>
    <name evidence="1" type="ORF">LTRI10_LOCUS34302</name>
</gene>
<evidence type="ECO:0000313" key="2">
    <source>
        <dbReference type="Proteomes" id="UP001497516"/>
    </source>
</evidence>
<keyword evidence="2" id="KW-1185">Reference proteome</keyword>
<organism evidence="1 2">
    <name type="scientific">Linum trigynum</name>
    <dbReference type="NCBI Taxonomy" id="586398"/>
    <lineage>
        <taxon>Eukaryota</taxon>
        <taxon>Viridiplantae</taxon>
        <taxon>Streptophyta</taxon>
        <taxon>Embryophyta</taxon>
        <taxon>Tracheophyta</taxon>
        <taxon>Spermatophyta</taxon>
        <taxon>Magnoliopsida</taxon>
        <taxon>eudicotyledons</taxon>
        <taxon>Gunneridae</taxon>
        <taxon>Pentapetalae</taxon>
        <taxon>rosids</taxon>
        <taxon>fabids</taxon>
        <taxon>Malpighiales</taxon>
        <taxon>Linaceae</taxon>
        <taxon>Linum</taxon>
    </lineage>
</organism>
<proteinExistence type="predicted"/>
<accession>A0AAV2F6B9</accession>
<evidence type="ECO:0000313" key="1">
    <source>
        <dbReference type="EMBL" id="CAL1393749.1"/>
    </source>
</evidence>
<sequence>MEGGAGAARWTRSKGPVECDHAAVLVAGHEGKKKKQEATLDLSDTTPLRVAESVPEKEIAVCHEYDNDEPEMASQQINMTEILQTLTAHLSLTFQIQFFK</sequence>
<reference evidence="1 2" key="1">
    <citation type="submission" date="2024-04" db="EMBL/GenBank/DDBJ databases">
        <authorList>
            <person name="Fracassetti M."/>
        </authorList>
    </citation>
    <scope>NUCLEOTIDE SEQUENCE [LARGE SCALE GENOMIC DNA]</scope>
</reference>
<protein>
    <submittedName>
        <fullName evidence="1">Uncharacterized protein</fullName>
    </submittedName>
</protein>
<name>A0AAV2F6B9_9ROSI</name>